<accession>A0ABV2M5G9</accession>
<name>A0ABV2M5G9_9FIRM</name>
<keyword evidence="1" id="KW-0805">Transcription regulation</keyword>
<protein>
    <submittedName>
        <fullName evidence="5">AraC-like DNA-binding protein/quercetin dioxygenase-like cupin family protein</fullName>
    </submittedName>
</protein>
<dbReference type="InterPro" id="IPR011051">
    <property type="entry name" value="RmlC_Cupin_sf"/>
</dbReference>
<dbReference type="Gene3D" id="1.10.10.60">
    <property type="entry name" value="Homeodomain-like"/>
    <property type="match status" value="2"/>
</dbReference>
<dbReference type="PROSITE" id="PS01124">
    <property type="entry name" value="HTH_ARAC_FAMILY_2"/>
    <property type="match status" value="1"/>
</dbReference>
<keyword evidence="2" id="KW-0238">DNA-binding</keyword>
<dbReference type="RefSeq" id="WP_257464909.1">
    <property type="nucleotide sequence ID" value="NZ_JANJZT010000017.1"/>
</dbReference>
<organism evidence="5 6">
    <name type="scientific">Blautia caecimuris</name>
    <dbReference type="NCBI Taxonomy" id="1796615"/>
    <lineage>
        <taxon>Bacteria</taxon>
        <taxon>Bacillati</taxon>
        <taxon>Bacillota</taxon>
        <taxon>Clostridia</taxon>
        <taxon>Lachnospirales</taxon>
        <taxon>Lachnospiraceae</taxon>
        <taxon>Blautia</taxon>
    </lineage>
</organism>
<evidence type="ECO:0000259" key="4">
    <source>
        <dbReference type="PROSITE" id="PS01124"/>
    </source>
</evidence>
<dbReference type="EMBL" id="JBEPMJ010000026">
    <property type="protein sequence ID" value="MET3751717.1"/>
    <property type="molecule type" value="Genomic_DNA"/>
</dbReference>
<evidence type="ECO:0000256" key="3">
    <source>
        <dbReference type="ARBA" id="ARBA00023163"/>
    </source>
</evidence>
<feature type="domain" description="HTH araC/xylS-type" evidence="4">
    <location>
        <begin position="183"/>
        <end position="281"/>
    </location>
</feature>
<dbReference type="Proteomes" id="UP001549106">
    <property type="component" value="Unassembled WGS sequence"/>
</dbReference>
<dbReference type="Gene3D" id="2.60.120.10">
    <property type="entry name" value="Jelly Rolls"/>
    <property type="match status" value="1"/>
</dbReference>
<dbReference type="InterPro" id="IPR013096">
    <property type="entry name" value="Cupin_2"/>
</dbReference>
<dbReference type="PANTHER" id="PTHR43280:SF34">
    <property type="entry name" value="ARAC-FAMILY TRANSCRIPTIONAL REGULATOR"/>
    <property type="match status" value="1"/>
</dbReference>
<dbReference type="Pfam" id="PF07883">
    <property type="entry name" value="Cupin_2"/>
    <property type="match status" value="1"/>
</dbReference>
<dbReference type="SMART" id="SM00342">
    <property type="entry name" value="HTH_ARAC"/>
    <property type="match status" value="1"/>
</dbReference>
<sequence length="284" mass="32878">MKKILTPTNYELIPLNDKTNVRFFTSIDPGSYVAPHWHDAVEIVYLLEGELKVIVGNDSRNLKAGQCAMVTPNQIHSTLCTSPNRAIVFQIPEAFMEKFIPHARNLCFSLQDPAASPVLQSKVELFKETLIKMQFLTDLQPDGAVLRFNSLLFETLFQLYHNFCTEAPKKDTVQHSRNLERLEPVLQYIASNYNRPISLEEISGVAILQPKYFCRFFKKCMGVTFLEYQNEIRLSKIYKDVTSTSDRISDILERHGFTNYKLFRRMFSERFHATPTEIRKHVSS</sequence>
<dbReference type="SUPFAM" id="SSF51182">
    <property type="entry name" value="RmlC-like cupins"/>
    <property type="match status" value="1"/>
</dbReference>
<evidence type="ECO:0000256" key="1">
    <source>
        <dbReference type="ARBA" id="ARBA00023015"/>
    </source>
</evidence>
<comment type="caution">
    <text evidence="5">The sequence shown here is derived from an EMBL/GenBank/DDBJ whole genome shotgun (WGS) entry which is preliminary data.</text>
</comment>
<dbReference type="InterPro" id="IPR014710">
    <property type="entry name" value="RmlC-like_jellyroll"/>
</dbReference>
<dbReference type="Pfam" id="PF12833">
    <property type="entry name" value="HTH_18"/>
    <property type="match status" value="1"/>
</dbReference>
<dbReference type="SUPFAM" id="SSF46689">
    <property type="entry name" value="Homeodomain-like"/>
    <property type="match status" value="2"/>
</dbReference>
<proteinExistence type="predicted"/>
<gene>
    <name evidence="5" type="ORF">ABID24_002978</name>
</gene>
<dbReference type="InterPro" id="IPR009057">
    <property type="entry name" value="Homeodomain-like_sf"/>
</dbReference>
<evidence type="ECO:0000313" key="6">
    <source>
        <dbReference type="Proteomes" id="UP001549106"/>
    </source>
</evidence>
<dbReference type="PANTHER" id="PTHR43280">
    <property type="entry name" value="ARAC-FAMILY TRANSCRIPTIONAL REGULATOR"/>
    <property type="match status" value="1"/>
</dbReference>
<evidence type="ECO:0000313" key="5">
    <source>
        <dbReference type="EMBL" id="MET3751717.1"/>
    </source>
</evidence>
<keyword evidence="6" id="KW-1185">Reference proteome</keyword>
<evidence type="ECO:0000256" key="2">
    <source>
        <dbReference type="ARBA" id="ARBA00023125"/>
    </source>
</evidence>
<reference evidence="5 6" key="1">
    <citation type="submission" date="2024-06" db="EMBL/GenBank/DDBJ databases">
        <title>Genomic Encyclopedia of Type Strains, Phase IV (KMG-IV): sequencing the most valuable type-strain genomes for metagenomic binning, comparative biology and taxonomic classification.</title>
        <authorList>
            <person name="Goeker M."/>
        </authorList>
    </citation>
    <scope>NUCLEOTIDE SEQUENCE [LARGE SCALE GENOMIC DNA]</scope>
    <source>
        <strain evidence="5 6">DSM 29492</strain>
    </source>
</reference>
<keyword evidence="3" id="KW-0804">Transcription</keyword>
<dbReference type="InterPro" id="IPR018060">
    <property type="entry name" value="HTH_AraC"/>
</dbReference>